<name>A0A317DIZ2_9ACTN</name>
<feature type="domain" description="Thymidylate synthase/dCMP hydroxymethylase" evidence="4">
    <location>
        <begin position="18"/>
        <end position="229"/>
    </location>
</feature>
<organism evidence="5 6">
    <name type="scientific">Micromonospora sicca</name>
    <dbReference type="NCBI Taxonomy" id="2202420"/>
    <lineage>
        <taxon>Bacteria</taxon>
        <taxon>Bacillati</taxon>
        <taxon>Actinomycetota</taxon>
        <taxon>Actinomycetes</taxon>
        <taxon>Micromonosporales</taxon>
        <taxon>Micromonosporaceae</taxon>
        <taxon>Micromonospora</taxon>
    </lineage>
</organism>
<dbReference type="EC" id="2.1.1.45" evidence="1"/>
<dbReference type="AlphaFoldDB" id="A0A317DIZ2"/>
<dbReference type="GO" id="GO:0032259">
    <property type="term" value="P:methylation"/>
    <property type="evidence" value="ECO:0007669"/>
    <property type="project" value="UniProtKB-KW"/>
</dbReference>
<sequence length="317" mass="35266">MIVLTANSASELFAATSQAVLLNGRIACPRDMMTTEVVGAHLCLTNPRRRLVSVPPARIINPAFAVAEALWILSGSDDPWIFDFNDNLRRYADDGILQGAYGPRIRQWGGSLDQLDAVVRKLTADRDSRQAVVQIYDPARDHHGYRDVPCTLGYRFLIRQDRLEMHTSMRSQDLWLGFPYDIFATTLLQELMAGWLGVEVGEYHHHVDSLHLYADHAPAAAECLHHEPAVTQMDPIGVDWPRLDAVLAQVISGDGDLSDGTLWDTFGQVLTSYRTWKLGERDLARKVAHDTPGPLGAALVAWYQHLTRPALAAPELA</sequence>
<dbReference type="Gene3D" id="3.30.572.10">
    <property type="entry name" value="Thymidylate synthase/dCMP hydroxymethylase domain"/>
    <property type="match status" value="1"/>
</dbReference>
<evidence type="ECO:0000313" key="5">
    <source>
        <dbReference type="EMBL" id="PWR14591.1"/>
    </source>
</evidence>
<evidence type="ECO:0000313" key="6">
    <source>
        <dbReference type="Proteomes" id="UP000246050"/>
    </source>
</evidence>
<evidence type="ECO:0000256" key="2">
    <source>
        <dbReference type="ARBA" id="ARBA00022603"/>
    </source>
</evidence>
<evidence type="ECO:0000256" key="1">
    <source>
        <dbReference type="ARBA" id="ARBA00011947"/>
    </source>
</evidence>
<proteinExistence type="predicted"/>
<dbReference type="GO" id="GO:0004799">
    <property type="term" value="F:thymidylate synthase activity"/>
    <property type="evidence" value="ECO:0007669"/>
    <property type="project" value="UniProtKB-EC"/>
</dbReference>
<dbReference type="GO" id="GO:0005829">
    <property type="term" value="C:cytosol"/>
    <property type="evidence" value="ECO:0007669"/>
    <property type="project" value="TreeGrafter"/>
</dbReference>
<dbReference type="GO" id="GO:0006231">
    <property type="term" value="P:dTMP biosynthetic process"/>
    <property type="evidence" value="ECO:0007669"/>
    <property type="project" value="InterPro"/>
</dbReference>
<evidence type="ECO:0000259" key="4">
    <source>
        <dbReference type="Pfam" id="PF00303"/>
    </source>
</evidence>
<comment type="caution">
    <text evidence="5">The sequence shown here is derived from an EMBL/GenBank/DDBJ whole genome shotgun (WGS) entry which is preliminary data.</text>
</comment>
<dbReference type="CDD" id="cd00351">
    <property type="entry name" value="TS_Pyrimidine_HMase"/>
    <property type="match status" value="1"/>
</dbReference>
<dbReference type="EMBL" id="QGKS01000225">
    <property type="protein sequence ID" value="PWR14591.1"/>
    <property type="molecule type" value="Genomic_DNA"/>
</dbReference>
<dbReference type="Proteomes" id="UP000246050">
    <property type="component" value="Unassembled WGS sequence"/>
</dbReference>
<reference evidence="5 6" key="1">
    <citation type="submission" date="2018-05" db="EMBL/GenBank/DDBJ databases">
        <title>Micromonosporas from Atacama Desert.</title>
        <authorList>
            <person name="Carro L."/>
            <person name="Golinska P."/>
            <person name="Klenk H.-P."/>
            <person name="Goodfellow M."/>
        </authorList>
    </citation>
    <scope>NUCLEOTIDE SEQUENCE [LARGE SCALE GENOMIC DNA]</scope>
    <source>
        <strain evidence="5 6">4G51</strain>
    </source>
</reference>
<dbReference type="InterPro" id="IPR023451">
    <property type="entry name" value="Thymidate_synth/dCMP_Mease_dom"/>
</dbReference>
<dbReference type="Pfam" id="PF00303">
    <property type="entry name" value="Thymidylat_synt"/>
    <property type="match status" value="1"/>
</dbReference>
<dbReference type="PRINTS" id="PR00108">
    <property type="entry name" value="THYMDSNTHASE"/>
</dbReference>
<evidence type="ECO:0000256" key="3">
    <source>
        <dbReference type="ARBA" id="ARBA00022679"/>
    </source>
</evidence>
<dbReference type="InterPro" id="IPR045097">
    <property type="entry name" value="Thymidate_synth/dCMP_Mease"/>
</dbReference>
<protein>
    <recommendedName>
        <fullName evidence="1">thymidylate synthase</fullName>
        <ecNumber evidence="1">2.1.1.45</ecNumber>
    </recommendedName>
</protein>
<dbReference type="InterPro" id="IPR000398">
    <property type="entry name" value="Thymidylate_synthase"/>
</dbReference>
<dbReference type="SUPFAM" id="SSF55831">
    <property type="entry name" value="Thymidylate synthase/dCMP hydroxymethylase"/>
    <property type="match status" value="1"/>
</dbReference>
<accession>A0A317DIZ2</accession>
<dbReference type="InterPro" id="IPR036926">
    <property type="entry name" value="Thymidate_synth/dCMP_Mease_sf"/>
</dbReference>
<dbReference type="RefSeq" id="WP_109802268.1">
    <property type="nucleotide sequence ID" value="NZ_QGKS01000225.1"/>
</dbReference>
<gene>
    <name evidence="5" type="ORF">DKT69_15525</name>
</gene>
<dbReference type="PANTHER" id="PTHR11548:SF9">
    <property type="entry name" value="THYMIDYLATE SYNTHASE"/>
    <property type="match status" value="1"/>
</dbReference>
<dbReference type="OrthoDB" id="9774633at2"/>
<dbReference type="PANTHER" id="PTHR11548">
    <property type="entry name" value="THYMIDYLATE SYNTHASE 1"/>
    <property type="match status" value="1"/>
</dbReference>
<keyword evidence="3 5" id="KW-0808">Transferase</keyword>
<keyword evidence="2 5" id="KW-0489">Methyltransferase</keyword>